<accession>A0AAQ3SRD2</accession>
<name>A0AAQ3SRD2_PASNO</name>
<proteinExistence type="predicted"/>
<evidence type="ECO:0000313" key="2">
    <source>
        <dbReference type="Proteomes" id="UP001341281"/>
    </source>
</evidence>
<dbReference type="Proteomes" id="UP001341281">
    <property type="component" value="Chromosome 02"/>
</dbReference>
<keyword evidence="2" id="KW-1185">Reference proteome</keyword>
<dbReference type="EMBL" id="CP144746">
    <property type="protein sequence ID" value="WVZ59519.1"/>
    <property type="molecule type" value="Genomic_DNA"/>
</dbReference>
<protein>
    <submittedName>
        <fullName evidence="1">Uncharacterized protein</fullName>
    </submittedName>
</protein>
<organism evidence="1 2">
    <name type="scientific">Paspalum notatum var. saurae</name>
    <dbReference type="NCBI Taxonomy" id="547442"/>
    <lineage>
        <taxon>Eukaryota</taxon>
        <taxon>Viridiplantae</taxon>
        <taxon>Streptophyta</taxon>
        <taxon>Embryophyta</taxon>
        <taxon>Tracheophyta</taxon>
        <taxon>Spermatophyta</taxon>
        <taxon>Magnoliopsida</taxon>
        <taxon>Liliopsida</taxon>
        <taxon>Poales</taxon>
        <taxon>Poaceae</taxon>
        <taxon>PACMAD clade</taxon>
        <taxon>Panicoideae</taxon>
        <taxon>Andropogonodae</taxon>
        <taxon>Paspaleae</taxon>
        <taxon>Paspalinae</taxon>
        <taxon>Paspalum</taxon>
    </lineage>
</organism>
<dbReference type="AlphaFoldDB" id="A0AAQ3SRD2"/>
<sequence>MPLYNATQGSIATHTFLGLLAKIKVHYSSLLLGPSSVAQALHCCLGLARPNKADHWVHHSSLLLGPSSVAQALHCCLGLARPNKAKLTFESSK</sequence>
<gene>
    <name evidence="1" type="ORF">U9M48_009645</name>
</gene>
<reference evidence="1 2" key="1">
    <citation type="submission" date="2024-02" db="EMBL/GenBank/DDBJ databases">
        <title>High-quality chromosome-scale genome assembly of Pensacola bahiagrass (Paspalum notatum Flugge var. saurae).</title>
        <authorList>
            <person name="Vega J.M."/>
            <person name="Podio M."/>
            <person name="Orjuela J."/>
            <person name="Siena L.A."/>
            <person name="Pessino S.C."/>
            <person name="Combes M.C."/>
            <person name="Mariac C."/>
            <person name="Albertini E."/>
            <person name="Pupilli F."/>
            <person name="Ortiz J.P.A."/>
            <person name="Leblanc O."/>
        </authorList>
    </citation>
    <scope>NUCLEOTIDE SEQUENCE [LARGE SCALE GENOMIC DNA]</scope>
    <source>
        <strain evidence="1">R1</strain>
        <tissue evidence="1">Leaf</tissue>
    </source>
</reference>
<evidence type="ECO:0000313" key="1">
    <source>
        <dbReference type="EMBL" id="WVZ59519.1"/>
    </source>
</evidence>